<feature type="compositionally biased region" description="Polar residues" evidence="2">
    <location>
        <begin position="372"/>
        <end position="393"/>
    </location>
</feature>
<sequence length="457" mass="53458">MENPNKMNSSKEDTRLILVPVPGNLTCAAHSFVLSLLSAGLENHAWFNSIKDVLLILIRENHNVDGQLLNCQIRTHLLRDLVVDTVEKFGEPFFVKEFGKDKFYWDDLIAADIRGINEETKRDPSARSFLDHANPFFMVCSYLFQCNVRIVMDDGNVTTFSSRSSNYPVTIQVRSNATMNSLGTHFDAFILPNLGPNWLTDLDPFYGVGDSYVYNGELVHDVILKINDWYRYLGDRYQDVLKAVSKKNYSESNKTLEENRRMALELSKKIEEATRISAELSKKLEEDRKIEAELNKKIAADRLIAIELSRQIEKDRVVALELEKQLMLEHEQVEKDRWMAKQQQEEQNRRIEKDNWINQQLEIQHKEEQARRLSNQQKQAQYGSNEPASWSINQQPVQYRSSEPVQYRSNEPVQYRFNEPVQYRSNEPVSWVRNQQLDQQKPEPNESYDDFLIRVLF</sequence>
<feature type="region of interest" description="Disordered" evidence="2">
    <location>
        <begin position="367"/>
        <end position="393"/>
    </location>
</feature>
<evidence type="ECO:0000313" key="3">
    <source>
        <dbReference type="EMBL" id="AYV76883.1"/>
    </source>
</evidence>
<gene>
    <name evidence="3" type="ORF">Barrevirus3_3</name>
</gene>
<feature type="coiled-coil region" evidence="1">
    <location>
        <begin position="253"/>
        <end position="283"/>
    </location>
</feature>
<organism evidence="3">
    <name type="scientific">Barrevirus sp</name>
    <dbReference type="NCBI Taxonomy" id="2487763"/>
    <lineage>
        <taxon>Viruses</taxon>
        <taxon>Varidnaviria</taxon>
        <taxon>Bamfordvirae</taxon>
        <taxon>Nucleocytoviricota</taxon>
        <taxon>Megaviricetes</taxon>
        <taxon>Imitervirales</taxon>
        <taxon>Mimiviridae</taxon>
        <taxon>Klosneuvirinae</taxon>
    </lineage>
</organism>
<evidence type="ECO:0000256" key="2">
    <source>
        <dbReference type="SAM" id="MobiDB-lite"/>
    </source>
</evidence>
<protein>
    <submittedName>
        <fullName evidence="3">Uncharacterized protein</fullName>
    </submittedName>
</protein>
<dbReference type="EMBL" id="MK072000">
    <property type="protein sequence ID" value="AYV76883.1"/>
    <property type="molecule type" value="Genomic_DNA"/>
</dbReference>
<reference evidence="3" key="1">
    <citation type="submission" date="2018-10" db="EMBL/GenBank/DDBJ databases">
        <title>Hidden diversity of soil giant viruses.</title>
        <authorList>
            <person name="Schulz F."/>
            <person name="Alteio L."/>
            <person name="Goudeau D."/>
            <person name="Ryan E.M."/>
            <person name="Malmstrom R.R."/>
            <person name="Blanchard J."/>
            <person name="Woyke T."/>
        </authorList>
    </citation>
    <scope>NUCLEOTIDE SEQUENCE</scope>
    <source>
        <strain evidence="3">BAV1</strain>
    </source>
</reference>
<evidence type="ECO:0000256" key="1">
    <source>
        <dbReference type="SAM" id="Coils"/>
    </source>
</evidence>
<proteinExistence type="predicted"/>
<keyword evidence="1" id="KW-0175">Coiled coil</keyword>
<accession>A0A3G4ZTF2</accession>
<name>A0A3G4ZTF2_9VIRU</name>